<comment type="subcellular location">
    <subcellularLocation>
        <location evidence="1">Cell membrane</location>
        <topology evidence="1">Multi-pass membrane protein</topology>
    </subcellularLocation>
</comment>
<keyword evidence="6" id="KW-1133">Transmembrane helix</keyword>
<keyword evidence="6" id="KW-0472">Membrane</keyword>
<evidence type="ECO:0008006" key="9">
    <source>
        <dbReference type="Google" id="ProtNLM"/>
    </source>
</evidence>
<dbReference type="InterPro" id="IPR001681">
    <property type="entry name" value="Neurokn_rcpt"/>
</dbReference>
<organism evidence="7 8">
    <name type="scientific">Ancylostoma duodenale</name>
    <dbReference type="NCBI Taxonomy" id="51022"/>
    <lineage>
        <taxon>Eukaryota</taxon>
        <taxon>Metazoa</taxon>
        <taxon>Ecdysozoa</taxon>
        <taxon>Nematoda</taxon>
        <taxon>Chromadorea</taxon>
        <taxon>Rhabditida</taxon>
        <taxon>Rhabditina</taxon>
        <taxon>Rhabditomorpha</taxon>
        <taxon>Strongyloidea</taxon>
        <taxon>Ancylostomatidae</taxon>
        <taxon>Ancylostomatinae</taxon>
        <taxon>Ancylostoma</taxon>
    </lineage>
</organism>
<evidence type="ECO:0000256" key="4">
    <source>
        <dbReference type="ARBA" id="ARBA00023170"/>
    </source>
</evidence>
<gene>
    <name evidence="7" type="ORF">ANCDUO_01596</name>
</gene>
<dbReference type="OrthoDB" id="5981855at2759"/>
<dbReference type="PANTHER" id="PTHR46925">
    <property type="entry name" value="G-PROTEIN COUPLED RECEPTOR TKR-1-RELATED"/>
    <property type="match status" value="1"/>
</dbReference>
<keyword evidence="6" id="KW-0812">Transmembrane</keyword>
<name>A0A0C2HEV4_9BILA</name>
<evidence type="ECO:0000256" key="3">
    <source>
        <dbReference type="ARBA" id="ARBA00023040"/>
    </source>
</evidence>
<dbReference type="GO" id="GO:0004995">
    <property type="term" value="F:tachykinin receptor activity"/>
    <property type="evidence" value="ECO:0007669"/>
    <property type="project" value="InterPro"/>
</dbReference>
<evidence type="ECO:0000256" key="2">
    <source>
        <dbReference type="ARBA" id="ARBA00022475"/>
    </source>
</evidence>
<feature type="transmembrane region" description="Helical" evidence="6">
    <location>
        <begin position="65"/>
        <end position="84"/>
    </location>
</feature>
<dbReference type="Gene3D" id="1.20.1070.10">
    <property type="entry name" value="Rhodopsin 7-helix transmembrane proteins"/>
    <property type="match status" value="1"/>
</dbReference>
<protein>
    <recommendedName>
        <fullName evidence="9">G-protein coupled receptors family 1 profile domain-containing protein</fullName>
    </recommendedName>
</protein>
<reference evidence="7 8" key="1">
    <citation type="submission" date="2013-12" db="EMBL/GenBank/DDBJ databases">
        <title>Draft genome of the parsitic nematode Ancylostoma duodenale.</title>
        <authorList>
            <person name="Mitreva M."/>
        </authorList>
    </citation>
    <scope>NUCLEOTIDE SEQUENCE [LARGE SCALE GENOMIC DNA]</scope>
    <source>
        <strain evidence="7 8">Zhejiang</strain>
    </source>
</reference>
<keyword evidence="3" id="KW-0297">G-protein coupled receptor</keyword>
<dbReference type="GO" id="GO:0005886">
    <property type="term" value="C:plasma membrane"/>
    <property type="evidence" value="ECO:0007669"/>
    <property type="project" value="UniProtKB-SubCell"/>
</dbReference>
<evidence type="ECO:0000256" key="5">
    <source>
        <dbReference type="ARBA" id="ARBA00023224"/>
    </source>
</evidence>
<keyword evidence="4" id="KW-0675">Receptor</keyword>
<dbReference type="PANTHER" id="PTHR46925:SF2">
    <property type="entry name" value="G-PROTEIN COUPLED RECEPTOR TKR-1-RELATED"/>
    <property type="match status" value="1"/>
</dbReference>
<keyword evidence="2" id="KW-1003">Cell membrane</keyword>
<accession>A0A0C2HEV4</accession>
<sequence>MLKCATQPDPRDRVSGRARLELNYFYDGETLFADTLCLSDNYPDGTAQNSTIGALYNNGLIAVQYLLPLMILSCAYYRVGVVLRKNQAVGDSRHAKSIAAKRRQFFALVAPISRFFYAVKLTLA</sequence>
<evidence type="ECO:0000313" key="8">
    <source>
        <dbReference type="Proteomes" id="UP000054047"/>
    </source>
</evidence>
<evidence type="ECO:0000256" key="6">
    <source>
        <dbReference type="SAM" id="Phobius"/>
    </source>
</evidence>
<evidence type="ECO:0000256" key="1">
    <source>
        <dbReference type="ARBA" id="ARBA00004651"/>
    </source>
</evidence>
<proteinExistence type="predicted"/>
<keyword evidence="8" id="KW-1185">Reference proteome</keyword>
<evidence type="ECO:0000313" key="7">
    <source>
        <dbReference type="EMBL" id="KIH68071.1"/>
    </source>
</evidence>
<dbReference type="Proteomes" id="UP000054047">
    <property type="component" value="Unassembled WGS sequence"/>
</dbReference>
<dbReference type="EMBL" id="KN726474">
    <property type="protein sequence ID" value="KIH68071.1"/>
    <property type="molecule type" value="Genomic_DNA"/>
</dbReference>
<dbReference type="AlphaFoldDB" id="A0A0C2HEV4"/>
<keyword evidence="5" id="KW-0807">Transducer</keyword>